<evidence type="ECO:0000256" key="3">
    <source>
        <dbReference type="ARBA" id="ARBA00022475"/>
    </source>
</evidence>
<keyword evidence="3" id="KW-1003">Cell membrane</keyword>
<feature type="transmembrane region" description="Helical" evidence="12">
    <location>
        <begin position="120"/>
        <end position="139"/>
    </location>
</feature>
<dbReference type="PANTHER" id="PTHR30561">
    <property type="entry name" value="SMR FAMILY PROTON-DEPENDENT DRUG EFFLUX TRANSPORTER SUGE"/>
    <property type="match status" value="1"/>
</dbReference>
<evidence type="ECO:0000256" key="11">
    <source>
        <dbReference type="ARBA" id="ARBA00023136"/>
    </source>
</evidence>
<proteinExistence type="inferred from homology"/>
<keyword evidence="7 12" id="KW-0812">Transmembrane</keyword>
<dbReference type="GO" id="GO:0022857">
    <property type="term" value="F:transmembrane transporter activity"/>
    <property type="evidence" value="ECO:0007669"/>
    <property type="project" value="InterPro"/>
</dbReference>
<keyword evidence="9 12" id="KW-1133">Transmembrane helix</keyword>
<keyword evidence="5" id="KW-0997">Cell inner membrane</keyword>
<dbReference type="Pfam" id="PF00892">
    <property type="entry name" value="EamA"/>
    <property type="match status" value="2"/>
</dbReference>
<evidence type="ECO:0000313" key="15">
    <source>
        <dbReference type="EMBL" id="HIZ35205.1"/>
    </source>
</evidence>
<dbReference type="GO" id="GO:0009103">
    <property type="term" value="P:lipopolysaccharide biosynthetic process"/>
    <property type="evidence" value="ECO:0007669"/>
    <property type="project" value="UniProtKB-KW"/>
</dbReference>
<keyword evidence="4" id="KW-0444">Lipid biosynthesis</keyword>
<keyword evidence="8" id="KW-0448">Lipopolysaccharide biosynthesis</keyword>
<feature type="transmembrane region" description="Helical" evidence="12">
    <location>
        <begin position="268"/>
        <end position="286"/>
    </location>
</feature>
<evidence type="ECO:0000256" key="5">
    <source>
        <dbReference type="ARBA" id="ARBA00022519"/>
    </source>
</evidence>
<dbReference type="InterPro" id="IPR000620">
    <property type="entry name" value="EamA_dom"/>
</dbReference>
<evidence type="ECO:0000256" key="13">
    <source>
        <dbReference type="SAM" id="SignalP"/>
    </source>
</evidence>
<keyword evidence="11 12" id="KW-0472">Membrane</keyword>
<name>A0A9D2ED88_9MICO</name>
<accession>A0A9D2ED88</accession>
<evidence type="ECO:0000256" key="9">
    <source>
        <dbReference type="ARBA" id="ARBA00022989"/>
    </source>
</evidence>
<keyword evidence="10" id="KW-0443">Lipid metabolism</keyword>
<evidence type="ECO:0000256" key="8">
    <source>
        <dbReference type="ARBA" id="ARBA00022985"/>
    </source>
</evidence>
<feature type="transmembrane region" description="Helical" evidence="12">
    <location>
        <begin position="93"/>
        <end position="114"/>
    </location>
</feature>
<evidence type="ECO:0000256" key="6">
    <source>
        <dbReference type="ARBA" id="ARBA00022556"/>
    </source>
</evidence>
<gene>
    <name evidence="15" type="ORF">H9815_05470</name>
</gene>
<comment type="similarity">
    <text evidence="2">Belongs to the EamA transporter family.</text>
</comment>
<dbReference type="SUPFAM" id="SSF103481">
    <property type="entry name" value="Multidrug resistance efflux transporter EmrE"/>
    <property type="match status" value="2"/>
</dbReference>
<evidence type="ECO:0000256" key="1">
    <source>
        <dbReference type="ARBA" id="ARBA00004651"/>
    </source>
</evidence>
<reference evidence="15" key="1">
    <citation type="journal article" date="2021" name="PeerJ">
        <title>Extensive microbial diversity within the chicken gut microbiome revealed by metagenomics and culture.</title>
        <authorList>
            <person name="Gilroy R."/>
            <person name="Ravi A."/>
            <person name="Getino M."/>
            <person name="Pursley I."/>
            <person name="Horton D.L."/>
            <person name="Alikhan N.F."/>
            <person name="Baker D."/>
            <person name="Gharbi K."/>
            <person name="Hall N."/>
            <person name="Watson M."/>
            <person name="Adriaenssens E.M."/>
            <person name="Foster-Nyarko E."/>
            <person name="Jarju S."/>
            <person name="Secka A."/>
            <person name="Antonio M."/>
            <person name="Oren A."/>
            <person name="Chaudhuri R.R."/>
            <person name="La Ragione R."/>
            <person name="Hildebrand F."/>
            <person name="Pallen M.J."/>
        </authorList>
    </citation>
    <scope>NUCLEOTIDE SEQUENCE</scope>
    <source>
        <strain evidence="15">ChiGjej4B4-7305</strain>
    </source>
</reference>
<dbReference type="PANTHER" id="PTHR30561:SF9">
    <property type="entry name" value="4-AMINO-4-DEOXY-L-ARABINOSE-PHOSPHOUNDECAPRENOL FLIPPASE SUBUNIT ARNF-RELATED"/>
    <property type="match status" value="1"/>
</dbReference>
<feature type="transmembrane region" description="Helical" evidence="12">
    <location>
        <begin position="180"/>
        <end position="201"/>
    </location>
</feature>
<dbReference type="InterPro" id="IPR037185">
    <property type="entry name" value="EmrE-like"/>
</dbReference>
<evidence type="ECO:0000256" key="4">
    <source>
        <dbReference type="ARBA" id="ARBA00022516"/>
    </source>
</evidence>
<feature type="transmembrane region" description="Helical" evidence="12">
    <location>
        <begin position="240"/>
        <end position="261"/>
    </location>
</feature>
<protein>
    <submittedName>
        <fullName evidence="15">DMT family transporter</fullName>
    </submittedName>
</protein>
<reference evidence="15" key="2">
    <citation type="submission" date="2021-04" db="EMBL/GenBank/DDBJ databases">
        <authorList>
            <person name="Gilroy R."/>
        </authorList>
    </citation>
    <scope>NUCLEOTIDE SEQUENCE</scope>
    <source>
        <strain evidence="15">ChiGjej4B4-7305</strain>
    </source>
</reference>
<dbReference type="Gene3D" id="1.10.3730.20">
    <property type="match status" value="2"/>
</dbReference>
<feature type="transmembrane region" description="Helical" evidence="12">
    <location>
        <begin position="213"/>
        <end position="234"/>
    </location>
</feature>
<dbReference type="EMBL" id="DXBY01000085">
    <property type="protein sequence ID" value="HIZ35205.1"/>
    <property type="molecule type" value="Genomic_DNA"/>
</dbReference>
<feature type="signal peptide" evidence="13">
    <location>
        <begin position="1"/>
        <end position="22"/>
    </location>
</feature>
<dbReference type="InterPro" id="IPR000390">
    <property type="entry name" value="Small_drug/metabolite_transptr"/>
</dbReference>
<dbReference type="Proteomes" id="UP000824037">
    <property type="component" value="Unassembled WGS sequence"/>
</dbReference>
<organism evidence="15 16">
    <name type="scientific">Candidatus Ruania gallistercoris</name>
    <dbReference type="NCBI Taxonomy" id="2838746"/>
    <lineage>
        <taxon>Bacteria</taxon>
        <taxon>Bacillati</taxon>
        <taxon>Actinomycetota</taxon>
        <taxon>Actinomycetes</taxon>
        <taxon>Micrococcales</taxon>
        <taxon>Ruaniaceae</taxon>
        <taxon>Ruania</taxon>
    </lineage>
</organism>
<feature type="transmembrane region" description="Helical" evidence="12">
    <location>
        <begin position="151"/>
        <end position="168"/>
    </location>
</feature>
<feature type="transmembrane region" description="Helical" evidence="12">
    <location>
        <begin position="60"/>
        <end position="81"/>
    </location>
</feature>
<evidence type="ECO:0000259" key="14">
    <source>
        <dbReference type="Pfam" id="PF00892"/>
    </source>
</evidence>
<comment type="subcellular location">
    <subcellularLocation>
        <location evidence="1">Cell membrane</location>
        <topology evidence="1">Multi-pass membrane protein</topology>
    </subcellularLocation>
</comment>
<feature type="chain" id="PRO_5039521332" evidence="13">
    <location>
        <begin position="23"/>
        <end position="287"/>
    </location>
</feature>
<evidence type="ECO:0000256" key="10">
    <source>
        <dbReference type="ARBA" id="ARBA00023098"/>
    </source>
</evidence>
<keyword evidence="13" id="KW-0732">Signal</keyword>
<dbReference type="AlphaFoldDB" id="A0A9D2ED88"/>
<evidence type="ECO:0000256" key="12">
    <source>
        <dbReference type="SAM" id="Phobius"/>
    </source>
</evidence>
<feature type="domain" description="EamA" evidence="14">
    <location>
        <begin position="4"/>
        <end position="137"/>
    </location>
</feature>
<dbReference type="GO" id="GO:0005886">
    <property type="term" value="C:plasma membrane"/>
    <property type="evidence" value="ECO:0007669"/>
    <property type="project" value="UniProtKB-SubCell"/>
</dbReference>
<evidence type="ECO:0000256" key="2">
    <source>
        <dbReference type="ARBA" id="ARBA00007362"/>
    </source>
</evidence>
<evidence type="ECO:0000256" key="7">
    <source>
        <dbReference type="ARBA" id="ARBA00022692"/>
    </source>
</evidence>
<evidence type="ECO:0000313" key="16">
    <source>
        <dbReference type="Proteomes" id="UP000824037"/>
    </source>
</evidence>
<feature type="domain" description="EamA" evidence="14">
    <location>
        <begin position="152"/>
        <end position="285"/>
    </location>
</feature>
<comment type="caution">
    <text evidence="15">The sequence shown here is derived from an EMBL/GenBank/DDBJ whole genome shotgun (WGS) entry which is preliminary data.</text>
</comment>
<keyword evidence="6" id="KW-0441">Lipid A biosynthesis</keyword>
<sequence length="287" mass="30406">MTGSALLLVLCAALFHALWNSAAKGAAGDSYVFVWLNSVGSAVLCLPPALVLLGQAGWPWSWPLLVGPVVSALLHIVYSLVLQTGYRRAELGVVYPVARGVGPLLIMLVALVVLGERPGAAAVVGGVVVLAGILVVATGQRSRSSERLVRGLTYGTATGVAIAGYTLWDNHSVVTWQLDPLVYFALTISTQTLLLTPGAVLRRRHWSVTLRTNWRRSAVVAVLSPLAYVLVLIAMQTTPVSLVAPVRESSIVIGSLLAWWLYREPNPVRRLVGAVVVLAGIALIATG</sequence>